<dbReference type="EMBL" id="CP002158">
    <property type="protein sequence ID" value="ADL27176.1"/>
    <property type="molecule type" value="Genomic_DNA"/>
</dbReference>
<accession>C9RN57</accession>
<dbReference type="EMBL" id="CP001792">
    <property type="protein sequence ID" value="ACX76309.1"/>
    <property type="molecule type" value="Genomic_DNA"/>
</dbReference>
<dbReference type="OrthoDB" id="9813892at2"/>
<reference evidence="3" key="3">
    <citation type="submission" date="2010-08" db="EMBL/GenBank/DDBJ databases">
        <authorList>
            <person name="Durkin A.S."/>
            <person name="Nelson K.E."/>
            <person name="Morrison M."/>
            <person name="Forsberg C.W."/>
            <person name="Wilson D.B."/>
            <person name="Russell J.B."/>
            <person name="Cann I.K.O."/>
            <person name="Mackie R.I."/>
            <person name="White B.A."/>
        </authorList>
    </citation>
    <scope>NUCLEOTIDE SEQUENCE</scope>
    <source>
        <strain evidence="3">S85</strain>
    </source>
</reference>
<reference evidence="4" key="2">
    <citation type="submission" date="2010-08" db="EMBL/GenBank/DDBJ databases">
        <title>Complete sequence of Fibrobacter succinogenes subsp. succinogenes S85.</title>
        <authorList>
            <person name="Durkin A.S."/>
            <person name="Nelson K.E."/>
            <person name="Morrison M."/>
            <person name="Forsberg C.W."/>
            <person name="Wilson D.B."/>
            <person name="Russell J.B."/>
            <person name="Cann I.K.O."/>
            <person name="Mackie R.I."/>
            <person name="White B.A."/>
        </authorList>
    </citation>
    <scope>NUCLEOTIDE SEQUENCE [LARGE SCALE GENOMIC DNA]</scope>
    <source>
        <strain evidence="4">ATCC 19169 / S85</strain>
    </source>
</reference>
<dbReference type="Proteomes" id="UP000001497">
    <property type="component" value="Chromosome"/>
</dbReference>
<protein>
    <submittedName>
        <fullName evidence="3">Enterotoxin domain protein</fullName>
    </submittedName>
</protein>
<dbReference type="KEGG" id="fsu:Fisuc_2726"/>
<dbReference type="Proteomes" id="UP000000517">
    <property type="component" value="Chromosome"/>
</dbReference>
<proteinExistence type="predicted"/>
<dbReference type="HOGENOM" id="CLU_873601_0_0_0"/>
<keyword evidence="1" id="KW-1133">Transmembrane helix</keyword>
<sequence>MFRFIMKYSCLTEIRLTKFGKMIFAVGCLFPIGIAILVPLLLLCGMKVREIDERWINEGVSDVFEKKSFSYDKVIVFANEVTIKDHAKQYSIIGYLGKQRRVSLNTNDDGKTWTLTGADTAVYFNEKKDEWNNFGDAVLGGKFGEIYVSKQDSFSNEKTIILEELNGPSSNLSGYCQRWGKMYAQNSNDWVVCGYDDAPSSIHEVRIIHRSEGVFKLHTSFPNKWHFFRLEYMKPSDFFVKGNLMIGIFRFHIGTGTLLHYLYYSVNGGETWENEKIPVFSHERLLVTKDSIVVLGITEIHDEKRANVTILSMPIPKE</sequence>
<keyword evidence="5" id="KW-1185">Reference proteome</keyword>
<reference evidence="2 5" key="1">
    <citation type="submission" date="2009-10" db="EMBL/GenBank/DDBJ databases">
        <title>Complete sequence of Fibrobacter succinogenes subsp. succinogenes S85.</title>
        <authorList>
            <consortium name="US DOE Joint Genome Institute"/>
            <person name="Lucas S."/>
            <person name="Copeland A."/>
            <person name="Lapidus A."/>
            <person name="Glavina del Rio T."/>
            <person name="Tice H."/>
            <person name="Bruce D."/>
            <person name="Goodwin L."/>
            <person name="Pitluck S."/>
            <person name="Chertkov O."/>
            <person name="Detter J.C."/>
            <person name="Han C."/>
            <person name="Tapia R."/>
            <person name="Larimer F."/>
            <person name="Land M."/>
            <person name="Hauser L."/>
            <person name="Kyrpides N."/>
            <person name="Mikhailova N."/>
            <person name="Weimer P.J."/>
            <person name="Stevenson D.M."/>
            <person name="Boyum J."/>
            <person name="Brumm P.I."/>
            <person name="Mead D."/>
        </authorList>
    </citation>
    <scope>NUCLEOTIDE SEQUENCE [LARGE SCALE GENOMIC DNA]</scope>
    <source>
        <strain evidence="5">ATCC 19169 / S85</strain>
        <strain evidence="2">S85</strain>
    </source>
</reference>
<feature type="transmembrane region" description="Helical" evidence="1">
    <location>
        <begin position="21"/>
        <end position="43"/>
    </location>
</feature>
<evidence type="ECO:0000313" key="3">
    <source>
        <dbReference type="EMBL" id="ADL27176.1"/>
    </source>
</evidence>
<evidence type="ECO:0000256" key="1">
    <source>
        <dbReference type="SAM" id="Phobius"/>
    </source>
</evidence>
<evidence type="ECO:0000313" key="4">
    <source>
        <dbReference type="Proteomes" id="UP000000517"/>
    </source>
</evidence>
<dbReference type="KEGG" id="fsc:FSU_3297"/>
<dbReference type="RefSeq" id="WP_014547318.1">
    <property type="nucleotide sequence ID" value="NC_017448.1"/>
</dbReference>
<gene>
    <name evidence="2" type="ordered locus">Fisuc_2726</name>
    <name evidence="3" type="ordered locus">FSU_3297</name>
</gene>
<name>C9RN57_FIBSS</name>
<keyword evidence="1" id="KW-0472">Membrane</keyword>
<evidence type="ECO:0000313" key="5">
    <source>
        <dbReference type="Proteomes" id="UP000001497"/>
    </source>
</evidence>
<organism evidence="3 4">
    <name type="scientific">Fibrobacter succinogenes (strain ATCC 19169 / S85)</name>
    <dbReference type="NCBI Taxonomy" id="59374"/>
    <lineage>
        <taxon>Bacteria</taxon>
        <taxon>Pseudomonadati</taxon>
        <taxon>Fibrobacterota</taxon>
        <taxon>Fibrobacteria</taxon>
        <taxon>Fibrobacterales</taxon>
        <taxon>Fibrobacteraceae</taxon>
        <taxon>Fibrobacter</taxon>
    </lineage>
</organism>
<dbReference type="AlphaFoldDB" id="C9RN57"/>
<evidence type="ECO:0000313" key="2">
    <source>
        <dbReference type="EMBL" id="ACX76309.1"/>
    </source>
</evidence>
<keyword evidence="1" id="KW-0812">Transmembrane</keyword>